<proteinExistence type="inferred from homology"/>
<dbReference type="CDD" id="cd02869">
    <property type="entry name" value="PseudoU_synth_RluA_like"/>
    <property type="match status" value="1"/>
</dbReference>
<comment type="catalytic activity">
    <reaction evidence="2">
        <text>a uridine in RNA = a pseudouridine in RNA</text>
        <dbReference type="Rhea" id="RHEA:48348"/>
        <dbReference type="Rhea" id="RHEA-COMP:12068"/>
        <dbReference type="Rhea" id="RHEA-COMP:12069"/>
        <dbReference type="ChEBI" id="CHEBI:65314"/>
        <dbReference type="ChEBI" id="CHEBI:65315"/>
    </reaction>
</comment>
<dbReference type="InterPro" id="IPR006145">
    <property type="entry name" value="PsdUridine_synth_RsuA/RluA"/>
</dbReference>
<name>A0A1W1VS58_9DEIO</name>
<gene>
    <name evidence="5" type="ORF">SAMN00790413_03184</name>
</gene>
<dbReference type="PANTHER" id="PTHR21600:SF88">
    <property type="entry name" value="RNA PSEUDOURIDINE SYNTHASE 5"/>
    <property type="match status" value="1"/>
</dbReference>
<evidence type="ECO:0000313" key="6">
    <source>
        <dbReference type="Proteomes" id="UP000192582"/>
    </source>
</evidence>
<evidence type="ECO:0000259" key="4">
    <source>
        <dbReference type="Pfam" id="PF00849"/>
    </source>
</evidence>
<evidence type="ECO:0000313" key="5">
    <source>
        <dbReference type="EMBL" id="SMB96179.1"/>
    </source>
</evidence>
<dbReference type="SUPFAM" id="SSF55120">
    <property type="entry name" value="Pseudouridine synthase"/>
    <property type="match status" value="1"/>
</dbReference>
<evidence type="ECO:0000256" key="1">
    <source>
        <dbReference type="ARBA" id="ARBA00010876"/>
    </source>
</evidence>
<dbReference type="GO" id="GO:0140098">
    <property type="term" value="F:catalytic activity, acting on RNA"/>
    <property type="evidence" value="ECO:0007669"/>
    <property type="project" value="UniProtKB-ARBA"/>
</dbReference>
<dbReference type="GO" id="GO:0009982">
    <property type="term" value="F:pseudouridine synthase activity"/>
    <property type="evidence" value="ECO:0007669"/>
    <property type="project" value="InterPro"/>
</dbReference>
<feature type="domain" description="Pseudouridine synthase RsuA/RluA-like" evidence="4">
    <location>
        <begin position="91"/>
        <end position="243"/>
    </location>
</feature>
<dbReference type="InterPro" id="IPR050188">
    <property type="entry name" value="RluA_PseudoU_synthase"/>
</dbReference>
<dbReference type="Gene3D" id="3.30.2350.10">
    <property type="entry name" value="Pseudouridine synthase"/>
    <property type="match status" value="1"/>
</dbReference>
<sequence length="310" mass="33374">MTLNRGHTYREELGGRARGLTVLDHLTRHYGHSTRAEWQLRLEGGEVRLNGLPVLGPEEVRPGQLLEWQRPPWREEDVPLTFAVMYEDASLLAVSKPGGLPTLPGGGFQDHTLLTGVRAQFPGASPLHRLGRGTSGLVLFARTAEAGTALSRAWREREVQKRYRALAAGVALDEERTITTPIGPVPHPRLGTVYAASAVGKASRSVARVLERRAADSGRAGETLFEVDIHTGRPHQIRIHLASVGHPLVGDPLYAVGGLPLPDLPGLPGDGGYLLHAEQLTFVHPVTGEPLTLRAPPPPELVRAGDSAAP</sequence>
<dbReference type="EC" id="5.4.99.-" evidence="2"/>
<evidence type="ECO:0000256" key="3">
    <source>
        <dbReference type="SAM" id="MobiDB-lite"/>
    </source>
</evidence>
<dbReference type="Pfam" id="PF00849">
    <property type="entry name" value="PseudoU_synth_2"/>
    <property type="match status" value="1"/>
</dbReference>
<dbReference type="Proteomes" id="UP000192582">
    <property type="component" value="Unassembled WGS sequence"/>
</dbReference>
<dbReference type="EMBL" id="FWWU01000009">
    <property type="protein sequence ID" value="SMB96179.1"/>
    <property type="molecule type" value="Genomic_DNA"/>
</dbReference>
<dbReference type="RefSeq" id="WP_084050670.1">
    <property type="nucleotide sequence ID" value="NZ_FWWU01000009.1"/>
</dbReference>
<evidence type="ECO:0000256" key="2">
    <source>
        <dbReference type="RuleBase" id="RU362028"/>
    </source>
</evidence>
<keyword evidence="6" id="KW-1185">Reference proteome</keyword>
<dbReference type="NCBIfam" id="TIGR00005">
    <property type="entry name" value="rluA_subfam"/>
    <property type="match status" value="1"/>
</dbReference>
<dbReference type="PANTHER" id="PTHR21600">
    <property type="entry name" value="MITOCHONDRIAL RNA PSEUDOURIDINE SYNTHASE"/>
    <property type="match status" value="1"/>
</dbReference>
<accession>A0A1W1VS58</accession>
<organism evidence="5 6">
    <name type="scientific">Deinococcus hopiensis KR-140</name>
    <dbReference type="NCBI Taxonomy" id="695939"/>
    <lineage>
        <taxon>Bacteria</taxon>
        <taxon>Thermotogati</taxon>
        <taxon>Deinococcota</taxon>
        <taxon>Deinococci</taxon>
        <taxon>Deinococcales</taxon>
        <taxon>Deinococcaceae</taxon>
        <taxon>Deinococcus</taxon>
    </lineage>
</organism>
<dbReference type="STRING" id="695939.SAMN00790413_03184"/>
<feature type="region of interest" description="Disordered" evidence="3">
    <location>
        <begin position="291"/>
        <end position="310"/>
    </location>
</feature>
<keyword evidence="2" id="KW-0413">Isomerase</keyword>
<comment type="function">
    <text evidence="2">Responsible for synthesis of pseudouridine from uracil.</text>
</comment>
<dbReference type="OrthoDB" id="128480at2"/>
<dbReference type="AlphaFoldDB" id="A0A1W1VS58"/>
<dbReference type="InterPro" id="IPR020103">
    <property type="entry name" value="PsdUridine_synth_cat_dom_sf"/>
</dbReference>
<protein>
    <recommendedName>
        <fullName evidence="2">Pseudouridine synthase</fullName>
        <ecNumber evidence="2">5.4.99.-</ecNumber>
    </recommendedName>
</protein>
<comment type="similarity">
    <text evidence="1 2">Belongs to the pseudouridine synthase RluA family.</text>
</comment>
<dbReference type="PROSITE" id="PS01129">
    <property type="entry name" value="PSI_RLU"/>
    <property type="match status" value="1"/>
</dbReference>
<dbReference type="InterPro" id="IPR006224">
    <property type="entry name" value="PsdUridine_synth_RluA-like_CS"/>
</dbReference>
<dbReference type="GO" id="GO:0000455">
    <property type="term" value="P:enzyme-directed rRNA pseudouridine synthesis"/>
    <property type="evidence" value="ECO:0007669"/>
    <property type="project" value="TreeGrafter"/>
</dbReference>
<dbReference type="GO" id="GO:0003723">
    <property type="term" value="F:RNA binding"/>
    <property type="evidence" value="ECO:0007669"/>
    <property type="project" value="InterPro"/>
</dbReference>
<dbReference type="InterPro" id="IPR006225">
    <property type="entry name" value="PsdUridine_synth_RluC/D"/>
</dbReference>
<reference evidence="5 6" key="1">
    <citation type="submission" date="2017-04" db="EMBL/GenBank/DDBJ databases">
        <authorList>
            <person name="Afonso C.L."/>
            <person name="Miller P.J."/>
            <person name="Scott M.A."/>
            <person name="Spackman E."/>
            <person name="Goraichik I."/>
            <person name="Dimitrov K.M."/>
            <person name="Suarez D.L."/>
            <person name="Swayne D.E."/>
        </authorList>
    </citation>
    <scope>NUCLEOTIDE SEQUENCE [LARGE SCALE GENOMIC DNA]</scope>
    <source>
        <strain evidence="5 6">KR-140</strain>
    </source>
</reference>